<proteinExistence type="predicted"/>
<reference evidence="1" key="1">
    <citation type="submission" date="2021-05" db="EMBL/GenBank/DDBJ databases">
        <authorList>
            <person name="Pan Q."/>
            <person name="Jouanno E."/>
            <person name="Zahm M."/>
            <person name="Klopp C."/>
            <person name="Cabau C."/>
            <person name="Louis A."/>
            <person name="Berthelot C."/>
            <person name="Parey E."/>
            <person name="Roest Crollius H."/>
            <person name="Montfort J."/>
            <person name="Robinson-Rechavi M."/>
            <person name="Bouchez O."/>
            <person name="Lampietro C."/>
            <person name="Lopez Roques C."/>
            <person name="Donnadieu C."/>
            <person name="Postlethwait J."/>
            <person name="Bobe J."/>
            <person name="Dillon D."/>
            <person name="Chandos A."/>
            <person name="von Hippel F."/>
            <person name="Guiguen Y."/>
        </authorList>
    </citation>
    <scope>NUCLEOTIDE SEQUENCE</scope>
    <source>
        <strain evidence="1">YG-Jan2019</strain>
    </source>
</reference>
<accession>A0ACC2HH25</accession>
<sequence length="517" mass="56926">MNLSIEHVANIRRNSSSLELRGGAVGLMWMFPSPVNSTNSTGNNDTRIGEVNLTRAVPLALVLGAFIVFAIVGNILVILAVVTNRHLRTPTNYCIINLAIADLLLSTTVLPVSATKDILNYWVFGRIFCDIWAAVDVLCCTASIMSLCVISIDRYIGVSHPLQYPSIVTKKRALLAMLGVWVLSVVISIGPLLGWKQPPSPLDTECNITMEPFYALFSSLGSFYIPLAVILAMYFRVYVVAKRTTKNLEAGMMREKLNTSEVTLRIHKGSHVQEDTGSCSGKGRAHARSSLTVKLLKFSREKKAAKTLGVVVGMFTLCWLPFFLVLPIDSFNPDNQVPEALFKVIFWLGYFNSCLNPIIYPCYSREFKRAFIRILRCQCHHRRRPGWQAYRYRSSQLDSFGYSRKNSTESGYSRKNSSCLNGSQRTLPSSGSPSPSYLPPCPEGETLYTCWASAASRSPSLLPGSPSDCPLGTLQGAEVGGGSHRGISLREYGHGVFLFPCGGQIGQLRGDTPENTV</sequence>
<gene>
    <name evidence="1" type="ORF">DPEC_G00024250</name>
</gene>
<evidence type="ECO:0000313" key="2">
    <source>
        <dbReference type="Proteomes" id="UP001157502"/>
    </source>
</evidence>
<dbReference type="Proteomes" id="UP001157502">
    <property type="component" value="Chromosome 2"/>
</dbReference>
<dbReference type="EMBL" id="CM055729">
    <property type="protein sequence ID" value="KAJ8015257.1"/>
    <property type="molecule type" value="Genomic_DNA"/>
</dbReference>
<comment type="caution">
    <text evidence="1">The sequence shown here is derived from an EMBL/GenBank/DDBJ whole genome shotgun (WGS) entry which is preliminary data.</text>
</comment>
<name>A0ACC2HH25_DALPE</name>
<evidence type="ECO:0000313" key="1">
    <source>
        <dbReference type="EMBL" id="KAJ8015257.1"/>
    </source>
</evidence>
<keyword evidence="2" id="KW-1185">Reference proteome</keyword>
<protein>
    <submittedName>
        <fullName evidence="1">Uncharacterized protein</fullName>
    </submittedName>
</protein>
<organism evidence="1 2">
    <name type="scientific">Dallia pectoralis</name>
    <name type="common">Alaska blackfish</name>
    <dbReference type="NCBI Taxonomy" id="75939"/>
    <lineage>
        <taxon>Eukaryota</taxon>
        <taxon>Metazoa</taxon>
        <taxon>Chordata</taxon>
        <taxon>Craniata</taxon>
        <taxon>Vertebrata</taxon>
        <taxon>Euteleostomi</taxon>
        <taxon>Actinopterygii</taxon>
        <taxon>Neopterygii</taxon>
        <taxon>Teleostei</taxon>
        <taxon>Protacanthopterygii</taxon>
        <taxon>Esociformes</taxon>
        <taxon>Umbridae</taxon>
        <taxon>Dallia</taxon>
    </lineage>
</organism>